<gene>
    <name evidence="1" type="ORF">GSPATT00024932001</name>
</gene>
<dbReference type="OMA" id="DIHQIYV"/>
<dbReference type="KEGG" id="ptm:GSPATT00024932001"/>
<reference evidence="1 2" key="1">
    <citation type="journal article" date="2006" name="Nature">
        <title>Global trends of whole-genome duplications revealed by the ciliate Paramecium tetraurelia.</title>
        <authorList>
            <consortium name="Genoscope"/>
            <person name="Aury J.-M."/>
            <person name="Jaillon O."/>
            <person name="Duret L."/>
            <person name="Noel B."/>
            <person name="Jubin C."/>
            <person name="Porcel B.M."/>
            <person name="Segurens B."/>
            <person name="Daubin V."/>
            <person name="Anthouard V."/>
            <person name="Aiach N."/>
            <person name="Arnaiz O."/>
            <person name="Billaut A."/>
            <person name="Beisson J."/>
            <person name="Blanc I."/>
            <person name="Bouhouche K."/>
            <person name="Camara F."/>
            <person name="Duharcourt S."/>
            <person name="Guigo R."/>
            <person name="Gogendeau D."/>
            <person name="Katinka M."/>
            <person name="Keller A.-M."/>
            <person name="Kissmehl R."/>
            <person name="Klotz C."/>
            <person name="Koll F."/>
            <person name="Le Moue A."/>
            <person name="Lepere C."/>
            <person name="Malinsky S."/>
            <person name="Nowacki M."/>
            <person name="Nowak J.K."/>
            <person name="Plattner H."/>
            <person name="Poulain J."/>
            <person name="Ruiz F."/>
            <person name="Serrano V."/>
            <person name="Zagulski M."/>
            <person name="Dessen P."/>
            <person name="Betermier M."/>
            <person name="Weissenbach J."/>
            <person name="Scarpelli C."/>
            <person name="Schachter V."/>
            <person name="Sperling L."/>
            <person name="Meyer E."/>
            <person name="Cohen J."/>
            <person name="Wincker P."/>
        </authorList>
    </citation>
    <scope>NUCLEOTIDE SEQUENCE [LARGE SCALE GENOMIC DNA]</scope>
    <source>
        <strain evidence="1 2">Stock d4-2</strain>
    </source>
</reference>
<accession>A0EA83</accession>
<dbReference type="HOGENOM" id="CLU_102748_0_0_1"/>
<keyword evidence="2" id="KW-1185">Reference proteome</keyword>
<dbReference type="Proteomes" id="UP000000600">
    <property type="component" value="Unassembled WGS sequence"/>
</dbReference>
<sequence length="233" mass="27443">MCKSNNDQDQPKKSKQYQKIECNQRKLVLDMLLNQKLSLQEVCSITILIPRLLYPYIYIYCFFNQYLNRWLTNLRTIQKTYEKDGRIGKKETRKKKLKVQNILKISVINPFTLEVQPLSVQSDIHQIYVDKQPSLLDQIALANQQHSILQSQCLRFSSELASNMNQPNFAYQSTLQNLLLSSQYVFKSILDLKPQGQIKQEFGSLPQPLPQCFYTQQPYQHQPYPLTYTQLRT</sequence>
<dbReference type="GeneID" id="5045395"/>
<dbReference type="InParanoid" id="A0EA83"/>
<protein>
    <recommendedName>
        <fullName evidence="3">Transmembrane protein</fullName>
    </recommendedName>
</protein>
<name>A0EA83_PARTE</name>
<organism evidence="1 2">
    <name type="scientific">Paramecium tetraurelia</name>
    <dbReference type="NCBI Taxonomy" id="5888"/>
    <lineage>
        <taxon>Eukaryota</taxon>
        <taxon>Sar</taxon>
        <taxon>Alveolata</taxon>
        <taxon>Ciliophora</taxon>
        <taxon>Intramacronucleata</taxon>
        <taxon>Oligohymenophorea</taxon>
        <taxon>Peniculida</taxon>
        <taxon>Parameciidae</taxon>
        <taxon>Paramecium</taxon>
    </lineage>
</organism>
<proteinExistence type="predicted"/>
<evidence type="ECO:0008006" key="3">
    <source>
        <dbReference type="Google" id="ProtNLM"/>
    </source>
</evidence>
<dbReference type="RefSeq" id="XP_001459597.1">
    <property type="nucleotide sequence ID" value="XM_001459560.1"/>
</dbReference>
<dbReference type="EMBL" id="CT868667">
    <property type="protein sequence ID" value="CAK92200.1"/>
    <property type="molecule type" value="Genomic_DNA"/>
</dbReference>
<dbReference type="OrthoDB" id="302588at2759"/>
<dbReference type="AlphaFoldDB" id="A0EA83"/>
<evidence type="ECO:0000313" key="1">
    <source>
        <dbReference type="EMBL" id="CAK92200.1"/>
    </source>
</evidence>
<evidence type="ECO:0000313" key="2">
    <source>
        <dbReference type="Proteomes" id="UP000000600"/>
    </source>
</evidence>